<feature type="disulfide bond" evidence="14">
    <location>
        <begin position="195"/>
        <end position="219"/>
    </location>
</feature>
<evidence type="ECO:0000256" key="15">
    <source>
        <dbReference type="PROSITE-ProRule" id="PRU00276"/>
    </source>
</evidence>
<keyword evidence="7" id="KW-0378">Hydrolase</keyword>
<evidence type="ECO:0000256" key="9">
    <source>
        <dbReference type="ARBA" id="ARBA00023049"/>
    </source>
</evidence>
<keyword evidence="17" id="KW-1133">Transmembrane helix</keyword>
<keyword evidence="17" id="KW-0472">Membrane</keyword>
<dbReference type="Proteomes" id="UP000886611">
    <property type="component" value="Unassembled WGS sequence"/>
</dbReference>
<evidence type="ECO:0000256" key="13">
    <source>
        <dbReference type="PIRSR" id="PIRSR613273-2"/>
    </source>
</evidence>
<keyword evidence="20" id="KW-1185">Reference proteome</keyword>
<dbReference type="PRINTS" id="PR01857">
    <property type="entry name" value="ADAMTSFAMILY"/>
</dbReference>
<dbReference type="InterPro" id="IPR010294">
    <property type="entry name" value="ADAMTS_spacer1"/>
</dbReference>
<dbReference type="GO" id="GO:0046872">
    <property type="term" value="F:metal ion binding"/>
    <property type="evidence" value="ECO:0007669"/>
    <property type="project" value="UniProtKB-KW"/>
</dbReference>
<dbReference type="InterPro" id="IPR024079">
    <property type="entry name" value="MetalloPept_cat_dom_sf"/>
</dbReference>
<evidence type="ECO:0000256" key="8">
    <source>
        <dbReference type="ARBA" id="ARBA00022833"/>
    </source>
</evidence>
<keyword evidence="13" id="KW-0106">Calcium</keyword>
<dbReference type="Pfam" id="PF17771">
    <property type="entry name" value="ADAMTS_CR_2"/>
    <property type="match status" value="1"/>
</dbReference>
<feature type="binding site" evidence="13">
    <location>
        <position position="166"/>
    </location>
    <ligand>
        <name>Ca(2+)</name>
        <dbReference type="ChEBI" id="CHEBI:29108"/>
        <label>1</label>
    </ligand>
</feature>
<evidence type="ECO:0000313" key="19">
    <source>
        <dbReference type="EMBL" id="KAG2466514.1"/>
    </source>
</evidence>
<reference evidence="19 20" key="1">
    <citation type="journal article" date="2021" name="Cell">
        <title>Tracing the genetic footprints of vertebrate landing in non-teleost ray-finned fishes.</title>
        <authorList>
            <person name="Bi X."/>
            <person name="Wang K."/>
            <person name="Yang L."/>
            <person name="Pan H."/>
            <person name="Jiang H."/>
            <person name="Wei Q."/>
            <person name="Fang M."/>
            <person name="Yu H."/>
            <person name="Zhu C."/>
            <person name="Cai Y."/>
            <person name="He Y."/>
            <person name="Gan X."/>
            <person name="Zeng H."/>
            <person name="Yu D."/>
            <person name="Zhu Y."/>
            <person name="Jiang H."/>
            <person name="Qiu Q."/>
            <person name="Yang H."/>
            <person name="Zhang Y.E."/>
            <person name="Wang W."/>
            <person name="Zhu M."/>
            <person name="He S."/>
            <person name="Zhang G."/>
        </authorList>
    </citation>
    <scope>NUCLEOTIDE SEQUENCE [LARGE SCALE GENOMIC DNA]</scope>
    <source>
        <strain evidence="19">Bchr_013</strain>
    </source>
</reference>
<gene>
    <name evidence="19" type="primary">Adamts19_0</name>
    <name evidence="19" type="ORF">GTO96_0020899</name>
</gene>
<keyword evidence="11" id="KW-0325">Glycoprotein</keyword>
<dbReference type="InterPro" id="IPR036383">
    <property type="entry name" value="TSP1_rpt_sf"/>
</dbReference>
<evidence type="ECO:0000256" key="12">
    <source>
        <dbReference type="PIRSR" id="PIRSR613273-1"/>
    </source>
</evidence>
<dbReference type="GO" id="GO:0005576">
    <property type="term" value="C:extracellular region"/>
    <property type="evidence" value="ECO:0007669"/>
    <property type="project" value="UniProtKB-SubCell"/>
</dbReference>
<accession>A0A8X8BTQ4</accession>
<evidence type="ECO:0000259" key="18">
    <source>
        <dbReference type="PROSITE" id="PS50215"/>
    </source>
</evidence>
<keyword evidence="2" id="KW-0964">Secreted</keyword>
<feature type="binding site" evidence="13 15">
    <location>
        <position position="108"/>
    </location>
    <ligand>
        <name>Zn(2+)</name>
        <dbReference type="ChEBI" id="CHEBI:29105"/>
        <note>catalytic</note>
    </ligand>
</feature>
<evidence type="ECO:0000256" key="10">
    <source>
        <dbReference type="ARBA" id="ARBA00023157"/>
    </source>
</evidence>
<evidence type="ECO:0000256" key="16">
    <source>
        <dbReference type="SAM" id="MobiDB-lite"/>
    </source>
</evidence>
<keyword evidence="6" id="KW-0677">Repeat</keyword>
<dbReference type="Pfam" id="PF06789">
    <property type="entry name" value="MINAR1_C"/>
    <property type="match status" value="1"/>
</dbReference>
<dbReference type="SUPFAM" id="SSF82895">
    <property type="entry name" value="TSP-1 type 1 repeat"/>
    <property type="match status" value="4"/>
</dbReference>
<dbReference type="InterPro" id="IPR013273">
    <property type="entry name" value="ADAMTS/ADAMTS-like"/>
</dbReference>
<dbReference type="Pfam" id="PF19030">
    <property type="entry name" value="TSP1_ADAMTS"/>
    <property type="match status" value="4"/>
</dbReference>
<evidence type="ECO:0000256" key="4">
    <source>
        <dbReference type="ARBA" id="ARBA00022723"/>
    </source>
</evidence>
<dbReference type="PANTHER" id="PTHR13723:SF197">
    <property type="entry name" value="A DISINTEGRIN AND METALLOPROTEINASE WITH THROMBOSPONDIN MOTIFS 19"/>
    <property type="match status" value="1"/>
</dbReference>
<feature type="active site" evidence="12 15">
    <location>
        <position position="109"/>
    </location>
</feature>
<comment type="caution">
    <text evidence="19">The sequence shown here is derived from an EMBL/GenBank/DDBJ whole genome shotgun (WGS) entry which is preliminary data.</text>
</comment>
<organism evidence="19 20">
    <name type="scientific">Polypterus senegalus</name>
    <name type="common">Senegal bichir</name>
    <dbReference type="NCBI Taxonomy" id="55291"/>
    <lineage>
        <taxon>Eukaryota</taxon>
        <taxon>Metazoa</taxon>
        <taxon>Chordata</taxon>
        <taxon>Craniata</taxon>
        <taxon>Vertebrata</taxon>
        <taxon>Euteleostomi</taxon>
        <taxon>Actinopterygii</taxon>
        <taxon>Polypteriformes</taxon>
        <taxon>Polypteridae</taxon>
        <taxon>Polypterus</taxon>
    </lineage>
</organism>
<dbReference type="GO" id="GO:0031012">
    <property type="term" value="C:extracellular matrix"/>
    <property type="evidence" value="ECO:0007669"/>
    <property type="project" value="TreeGrafter"/>
</dbReference>
<feature type="non-terminal residue" evidence="19">
    <location>
        <position position="1068"/>
    </location>
</feature>
<evidence type="ECO:0000256" key="11">
    <source>
        <dbReference type="ARBA" id="ARBA00023180"/>
    </source>
</evidence>
<dbReference type="Pfam" id="PF19236">
    <property type="entry name" value="ADAMTS_CR_3"/>
    <property type="match status" value="1"/>
</dbReference>
<dbReference type="GO" id="GO:0004222">
    <property type="term" value="F:metalloendopeptidase activity"/>
    <property type="evidence" value="ECO:0007669"/>
    <property type="project" value="InterPro"/>
</dbReference>
<dbReference type="Pfam" id="PF05986">
    <property type="entry name" value="ADAMTS_spacer1"/>
    <property type="match status" value="1"/>
</dbReference>
<dbReference type="SMART" id="SM00209">
    <property type="entry name" value="TSP1"/>
    <property type="match status" value="4"/>
</dbReference>
<feature type="binding site" evidence="13 15">
    <location>
        <position position="112"/>
    </location>
    <ligand>
        <name>Zn(2+)</name>
        <dbReference type="ChEBI" id="CHEBI:29105"/>
        <note>catalytic</note>
    </ligand>
</feature>
<evidence type="ECO:0000256" key="14">
    <source>
        <dbReference type="PIRSR" id="PIRSR613273-3"/>
    </source>
</evidence>
<comment type="caution">
    <text evidence="15">Lacks conserved residue(s) required for the propagation of feature annotation.</text>
</comment>
<dbReference type="Gene3D" id="3.40.1620.60">
    <property type="match status" value="1"/>
</dbReference>
<dbReference type="Gene3D" id="2.60.120.830">
    <property type="match status" value="1"/>
</dbReference>
<keyword evidence="8 13" id="KW-0862">Zinc</keyword>
<dbReference type="InterPro" id="IPR041645">
    <property type="entry name" value="ADAMTS_CR_2"/>
</dbReference>
<dbReference type="Gene3D" id="2.20.100.10">
    <property type="entry name" value="Thrombospondin type-1 (TSP1) repeat"/>
    <property type="match status" value="4"/>
</dbReference>
<evidence type="ECO:0000256" key="2">
    <source>
        <dbReference type="ARBA" id="ARBA00022525"/>
    </source>
</evidence>
<dbReference type="InterPro" id="IPR000884">
    <property type="entry name" value="TSP1_rpt"/>
</dbReference>
<name>A0A8X8BTQ4_POLSE</name>
<evidence type="ECO:0000256" key="17">
    <source>
        <dbReference type="SAM" id="Phobius"/>
    </source>
</evidence>
<feature type="disulfide bond" evidence="14">
    <location>
        <begin position="125"/>
        <end position="150"/>
    </location>
</feature>
<keyword evidence="9" id="KW-0482">Metalloprotease</keyword>
<dbReference type="Pfam" id="PF01421">
    <property type="entry name" value="Reprolysin"/>
    <property type="match status" value="1"/>
</dbReference>
<dbReference type="GO" id="GO:0030198">
    <property type="term" value="P:extracellular matrix organization"/>
    <property type="evidence" value="ECO:0007669"/>
    <property type="project" value="InterPro"/>
</dbReference>
<proteinExistence type="predicted"/>
<dbReference type="AlphaFoldDB" id="A0A8X8BTQ4"/>
<dbReference type="Gene3D" id="3.40.390.10">
    <property type="entry name" value="Collagenase (Catalytic Domain)"/>
    <property type="match status" value="1"/>
</dbReference>
<dbReference type="EMBL" id="JAATIS010001241">
    <property type="protein sequence ID" value="KAG2466514.1"/>
    <property type="molecule type" value="Genomic_DNA"/>
</dbReference>
<dbReference type="InterPro" id="IPR001590">
    <property type="entry name" value="Peptidase_M12B"/>
</dbReference>
<evidence type="ECO:0000256" key="5">
    <source>
        <dbReference type="ARBA" id="ARBA00022729"/>
    </source>
</evidence>
<sequence>MCHTQWTGIPTRREEGSLPRREAPSEQSDILAEIEKGALPEQGWMDIPTKREGLSLWDVCSPRTLDGSISVLGWKTAGIAYLNGMCNEKRKCILAEDNGLNLAFTIAHEMGHNMGIHHDNDHPSCANGLHIMSGEWIKGQNLGDVSWSRCSREDVERFLRSKASSCLLQTNPQSLNSVILQSKLPGMTYTADEQCQILFGQKAFFCQEMQHMLCAGLWCKVDGNKECKTKLDPPMDGTECEAGKASQSFVPFLLLAASSPLSSSVSLPPDFRSRLKEGGPLNRNPDGLQLLSGTPPQTCPSVAEVPAAHPEAVRVSPVVIPPALPGVAEVMGSRVVQALGRRLAVATGPYRAGLPSPLSVSPNITRADAPSRGAKLENVSAGFPQLNIQMESGAHGLLGVPAAGRAALEVVYVSANATLPAKPCSLFCSIFGKDQPVLVSDKVLDGTPCGTQESEICVNGTCQKAGCDGMFGSLAIEDHCGVCNGNGKSCKVIKGEFNQTRGAALRDTSKQSINSDWKIEHPGSFNIAGTTVHYVRRGLWEKISAKGPTTSPLHLMVLLFNDQNYGIHYEYTIPLEPVPEDESSKASEPLFMWTHSGWEDCSAACGGGERKTIVSCTKATSLVDEKKCQHLTKPKPQVRKCNEQPCQTRWMMTEWTSCSRTCGKGSQSRQVACTQQVRNGTLVRAKERDCLSPKPASTQRCDGQDCVTVWEAGVWSECSTKCGKGARQRTVRCTNPRKKCDLSTRPREVEDCEDYSKCYIWRSGDWSKCSVTCGKGMQSRVIQCMHKITGRHGSECFTSEKPAAYRPCHLQPCNERVNVNTITSPRLAALTFKCLRDQWPIYCKIVREKNLCQDMRWQRGRRQQQKQKMMMDLSVLPNNNHPEKFLQLDVKNLATSPSFMQAGFAAGAALSGQRNWQNRVYLQRERKNTDKDHGNGSPESSPVLLDKFLGKHITPITLNSKIKRNPLYSDMRTTDELDTRKTKPSWTIQEYDRHSVHSNLVNYLKEDPNELRFWMEDPYTPGYDSLLKKKEMEARRAQICKCVAVASGLVLILIVIITVSVLVTLHRQ</sequence>
<feature type="disulfide bond" evidence="14">
    <location>
        <begin position="206"/>
        <end position="227"/>
    </location>
</feature>
<comment type="subcellular location">
    <subcellularLocation>
        <location evidence="1">Secreted</location>
    </subcellularLocation>
</comment>
<dbReference type="InterPro" id="IPR009626">
    <property type="entry name" value="MINAR1-like_C"/>
</dbReference>
<dbReference type="PROSITE" id="PS50092">
    <property type="entry name" value="TSP1"/>
    <property type="match status" value="4"/>
</dbReference>
<evidence type="ECO:0000256" key="7">
    <source>
        <dbReference type="ARBA" id="ARBA00022801"/>
    </source>
</evidence>
<dbReference type="PANTHER" id="PTHR13723">
    <property type="entry name" value="ADAMTS A DISINTEGRIN AND METALLOPROTEASE WITH THROMBOSPONDIN MOTIFS PROTEASE"/>
    <property type="match status" value="1"/>
</dbReference>
<feature type="non-terminal residue" evidence="19">
    <location>
        <position position="1"/>
    </location>
</feature>
<dbReference type="InterPro" id="IPR050439">
    <property type="entry name" value="ADAMTS_ADAMTS-like"/>
</dbReference>
<evidence type="ECO:0000313" key="20">
    <source>
        <dbReference type="Proteomes" id="UP000886611"/>
    </source>
</evidence>
<dbReference type="Pfam" id="PF23178">
    <property type="entry name" value="ADAMTS_C"/>
    <property type="match status" value="1"/>
</dbReference>
<keyword evidence="4 13" id="KW-0479">Metal-binding</keyword>
<feature type="compositionally biased region" description="Basic and acidic residues" evidence="16">
    <location>
        <begin position="11"/>
        <end position="24"/>
    </location>
</feature>
<dbReference type="PROSITE" id="PS50215">
    <property type="entry name" value="ADAM_MEPRO"/>
    <property type="match status" value="1"/>
</dbReference>
<evidence type="ECO:0000256" key="6">
    <source>
        <dbReference type="ARBA" id="ARBA00022737"/>
    </source>
</evidence>
<dbReference type="SUPFAM" id="SSF55486">
    <property type="entry name" value="Metalloproteases ('zincins'), catalytic domain"/>
    <property type="match status" value="1"/>
</dbReference>
<feature type="binding site" evidence="13 15">
    <location>
        <position position="118"/>
    </location>
    <ligand>
        <name>Zn(2+)</name>
        <dbReference type="ChEBI" id="CHEBI:29105"/>
        <note>catalytic</note>
    </ligand>
</feature>
<feature type="region of interest" description="Disordered" evidence="16">
    <location>
        <begin position="1"/>
        <end position="26"/>
    </location>
</feature>
<keyword evidence="3" id="KW-0645">Protease</keyword>
<dbReference type="InterPro" id="IPR056270">
    <property type="entry name" value="ADAMTS17/19_C"/>
</dbReference>
<feature type="region of interest" description="Disordered" evidence="16">
    <location>
        <begin position="273"/>
        <end position="296"/>
    </location>
</feature>
<dbReference type="InterPro" id="IPR045371">
    <property type="entry name" value="ADAMTS_CR_3"/>
</dbReference>
<feature type="disulfide bond" evidence="14 15">
    <location>
        <begin position="86"/>
        <end position="166"/>
    </location>
</feature>
<evidence type="ECO:0000256" key="3">
    <source>
        <dbReference type="ARBA" id="ARBA00022670"/>
    </source>
</evidence>
<keyword evidence="10 14" id="KW-1015">Disulfide bond</keyword>
<keyword evidence="5" id="KW-0732">Signal</keyword>
<comment type="cofactor">
    <cofactor evidence="13">
        <name>Zn(2+)</name>
        <dbReference type="ChEBI" id="CHEBI:29105"/>
    </cofactor>
    <text evidence="13">Binds 1 zinc ion per subunit.</text>
</comment>
<feature type="domain" description="Peptidase M12B" evidence="18">
    <location>
        <begin position="75"/>
        <end position="171"/>
    </location>
</feature>
<feature type="transmembrane region" description="Helical" evidence="17">
    <location>
        <begin position="1043"/>
        <end position="1065"/>
    </location>
</feature>
<dbReference type="GO" id="GO:0006508">
    <property type="term" value="P:proteolysis"/>
    <property type="evidence" value="ECO:0007669"/>
    <property type="project" value="UniProtKB-KW"/>
</dbReference>
<keyword evidence="17" id="KW-0812">Transmembrane</keyword>
<dbReference type="FunFam" id="2.20.100.10:FF:000005">
    <property type="entry name" value="ADAM metallopeptidase with thrombospondin type 1 motif 9"/>
    <property type="match status" value="1"/>
</dbReference>
<protein>
    <submittedName>
        <fullName evidence="19">ATS19 metalloproteinase</fullName>
    </submittedName>
</protein>
<evidence type="ECO:0000256" key="1">
    <source>
        <dbReference type="ARBA" id="ARBA00004613"/>
    </source>
</evidence>